<dbReference type="GO" id="GO:0005524">
    <property type="term" value="F:ATP binding"/>
    <property type="evidence" value="ECO:0007669"/>
    <property type="project" value="UniProtKB-KW"/>
</dbReference>
<evidence type="ECO:0000259" key="1">
    <source>
        <dbReference type="Pfam" id="PF13173"/>
    </source>
</evidence>
<dbReference type="InterPro" id="IPR041682">
    <property type="entry name" value="AAA_14"/>
</dbReference>
<keyword evidence="4" id="KW-1185">Reference proteome</keyword>
<keyword evidence="3" id="KW-0067">ATP-binding</keyword>
<feature type="domain" description="DUF4143" evidence="2">
    <location>
        <begin position="204"/>
        <end position="343"/>
    </location>
</feature>
<organism evidence="3 4">
    <name type="scientific">Treponema peruense</name>
    <dbReference type="NCBI Taxonomy" id="2787628"/>
    <lineage>
        <taxon>Bacteria</taxon>
        <taxon>Pseudomonadati</taxon>
        <taxon>Spirochaetota</taxon>
        <taxon>Spirochaetia</taxon>
        <taxon>Spirochaetales</taxon>
        <taxon>Treponemataceae</taxon>
        <taxon>Treponema</taxon>
    </lineage>
</organism>
<accession>A0A7T3V5F2</accession>
<dbReference type="PANTHER" id="PTHR33295">
    <property type="entry name" value="ATPASE"/>
    <property type="match status" value="1"/>
</dbReference>
<keyword evidence="3" id="KW-0547">Nucleotide-binding</keyword>
<proteinExistence type="predicted"/>
<dbReference type="Proteomes" id="UP000595224">
    <property type="component" value="Chromosome"/>
</dbReference>
<dbReference type="InterPro" id="IPR025420">
    <property type="entry name" value="DUF4143"/>
</dbReference>
<evidence type="ECO:0000313" key="4">
    <source>
        <dbReference type="Proteomes" id="UP000595224"/>
    </source>
</evidence>
<name>A0A7T3V5F2_9SPIR</name>
<dbReference type="PANTHER" id="PTHR33295:SF20">
    <property type="entry name" value="ATPASE"/>
    <property type="match status" value="1"/>
</dbReference>
<protein>
    <submittedName>
        <fullName evidence="3">ATP-binding protein</fullName>
    </submittedName>
</protein>
<dbReference type="SUPFAM" id="SSF52540">
    <property type="entry name" value="P-loop containing nucleoside triphosphate hydrolases"/>
    <property type="match status" value="1"/>
</dbReference>
<dbReference type="Pfam" id="PF13635">
    <property type="entry name" value="DUF4143"/>
    <property type="match status" value="1"/>
</dbReference>
<evidence type="ECO:0000259" key="2">
    <source>
        <dbReference type="Pfam" id="PF13635"/>
    </source>
</evidence>
<dbReference type="RefSeq" id="WP_198442930.1">
    <property type="nucleotide sequence ID" value="NZ_CBCSHE010000012.1"/>
</dbReference>
<gene>
    <name evidence="3" type="ORF">IWA51_01880</name>
</gene>
<dbReference type="InterPro" id="IPR027417">
    <property type="entry name" value="P-loop_NTPase"/>
</dbReference>
<feature type="domain" description="AAA" evidence="1">
    <location>
        <begin position="21"/>
        <end position="149"/>
    </location>
</feature>
<dbReference type="AlphaFoldDB" id="A0A7T3V5F2"/>
<evidence type="ECO:0000313" key="3">
    <source>
        <dbReference type="EMBL" id="QQA01391.1"/>
    </source>
</evidence>
<dbReference type="KEGG" id="tper:IWA51_01880"/>
<dbReference type="EMBL" id="CP064936">
    <property type="protein sequence ID" value="QQA01391.1"/>
    <property type="molecule type" value="Genomic_DNA"/>
</dbReference>
<sequence>MELLQRNDYLQKLKDTIGTPDIKVITGIRRAGKSKLLVLFEDYLRTQNNTNIIHIDFNLTDFENLAEYHALELYIKERKSDNKQNFVLIDEIQMCSGFEKAVNSLHASDLYQIYITGSNAFLLSSDLATLFTGRTFEIHVFPFSLSEYMQFFKMKDSYSELDSYIKEGGMPGSYLYKSIEDKYRYISKDVFNALVVRYILGKRKIKNTVLLDRLVDFLMDNISNITSIRNIASCLETTKMTANSKTIGSYIDYLCASFAFYKIRRYDIRGKRYLSSEDKYYLADHSFKYARLGTKNMDWGRMLENIVAIELMRRGYELYVGKLYQKEIDFVAIKQNEKLYIQVSDYIGDGQTFEREINPLLAIKDAYPKILLSRTRQSEYLYEGIRVIDISTWLTSINNSQEQL</sequence>
<dbReference type="Pfam" id="PF13173">
    <property type="entry name" value="AAA_14"/>
    <property type="match status" value="1"/>
</dbReference>
<reference evidence="3 4" key="1">
    <citation type="submission" date="2020-11" db="EMBL/GenBank/DDBJ databases">
        <title>Treponema Peruensis nv. sp., first commensal Treponema isolated from human feces.</title>
        <authorList>
            <person name="Belkhou C."/>
            <person name="Raes J."/>
        </authorList>
    </citation>
    <scope>NUCLEOTIDE SEQUENCE [LARGE SCALE GENOMIC DNA]</scope>
    <source>
        <strain evidence="3 4">RCC2812</strain>
    </source>
</reference>